<feature type="transmembrane region" description="Helical" evidence="6">
    <location>
        <begin position="46"/>
        <end position="70"/>
    </location>
</feature>
<keyword evidence="5 6" id="KW-0472">Membrane</keyword>
<keyword evidence="2" id="KW-1003">Cell membrane</keyword>
<dbReference type="PANTHER" id="PTHR33931:SF2">
    <property type="entry name" value="HOLIN-LIKE PROTEIN CIDA"/>
    <property type="match status" value="1"/>
</dbReference>
<gene>
    <name evidence="7" type="ORF">MWN34_09480</name>
</gene>
<comment type="subcellular location">
    <subcellularLocation>
        <location evidence="1">Cell membrane</location>
        <topology evidence="1">Multi-pass membrane protein</topology>
    </subcellularLocation>
</comment>
<dbReference type="RefSeq" id="WP_247028741.1">
    <property type="nucleotide sequence ID" value="NZ_JALKCH010000005.1"/>
</dbReference>
<protein>
    <submittedName>
        <fullName evidence="7">CidA/LrgA family protein</fullName>
    </submittedName>
</protein>
<dbReference type="PANTHER" id="PTHR33931">
    <property type="entry name" value="HOLIN-LIKE PROTEIN CIDA-RELATED"/>
    <property type="match status" value="1"/>
</dbReference>
<evidence type="ECO:0000256" key="2">
    <source>
        <dbReference type="ARBA" id="ARBA00022475"/>
    </source>
</evidence>
<name>A0ABT0DB04_9HYPH</name>
<keyword evidence="3 6" id="KW-0812">Transmembrane</keyword>
<evidence type="ECO:0000313" key="8">
    <source>
        <dbReference type="Proteomes" id="UP001203284"/>
    </source>
</evidence>
<feature type="transmembrane region" description="Helical" evidence="6">
    <location>
        <begin position="82"/>
        <end position="102"/>
    </location>
</feature>
<sequence>MALLDPTSLELSPRRVAPVRHLARRARHTPLAQAGLVTGFWMAGEALVRAGGIPLPGGIVALVAVLALLASGRLSALTVRRGAHWLLADMLLFFVPAVLAVLEHPELLGLLGLKILFVILASTTAVMVVTALTVDLCSRWRARHVDAIR</sequence>
<evidence type="ECO:0000313" key="7">
    <source>
        <dbReference type="EMBL" id="MCK0197142.1"/>
    </source>
</evidence>
<dbReference type="EMBL" id="JALKCH010000005">
    <property type="protein sequence ID" value="MCK0197142.1"/>
    <property type="molecule type" value="Genomic_DNA"/>
</dbReference>
<proteinExistence type="predicted"/>
<feature type="transmembrane region" description="Helical" evidence="6">
    <location>
        <begin position="108"/>
        <end position="134"/>
    </location>
</feature>
<comment type="caution">
    <text evidence="7">The sequence shown here is derived from an EMBL/GenBank/DDBJ whole genome shotgun (WGS) entry which is preliminary data.</text>
</comment>
<evidence type="ECO:0000256" key="3">
    <source>
        <dbReference type="ARBA" id="ARBA00022692"/>
    </source>
</evidence>
<keyword evidence="8" id="KW-1185">Reference proteome</keyword>
<dbReference type="Pfam" id="PF03788">
    <property type="entry name" value="LrgA"/>
    <property type="match status" value="1"/>
</dbReference>
<reference evidence="7 8" key="1">
    <citation type="submission" date="2022-04" db="EMBL/GenBank/DDBJ databases">
        <authorList>
            <person name="Grouzdev D.S."/>
            <person name="Pantiukh K.S."/>
            <person name="Krutkina M.S."/>
        </authorList>
    </citation>
    <scope>NUCLEOTIDE SEQUENCE [LARGE SCALE GENOMIC DNA]</scope>
    <source>
        <strain evidence="7 8">6x-1</strain>
    </source>
</reference>
<evidence type="ECO:0000256" key="6">
    <source>
        <dbReference type="SAM" id="Phobius"/>
    </source>
</evidence>
<dbReference type="InterPro" id="IPR005538">
    <property type="entry name" value="LrgA/CidA"/>
</dbReference>
<accession>A0ABT0DB04</accession>
<dbReference type="Proteomes" id="UP001203284">
    <property type="component" value="Unassembled WGS sequence"/>
</dbReference>
<evidence type="ECO:0000256" key="1">
    <source>
        <dbReference type="ARBA" id="ARBA00004651"/>
    </source>
</evidence>
<organism evidence="7 8">
    <name type="scientific">Ancylobacter crimeensis</name>
    <dbReference type="NCBI Taxonomy" id="2579147"/>
    <lineage>
        <taxon>Bacteria</taxon>
        <taxon>Pseudomonadati</taxon>
        <taxon>Pseudomonadota</taxon>
        <taxon>Alphaproteobacteria</taxon>
        <taxon>Hyphomicrobiales</taxon>
        <taxon>Xanthobacteraceae</taxon>
        <taxon>Ancylobacter</taxon>
    </lineage>
</organism>
<evidence type="ECO:0000256" key="4">
    <source>
        <dbReference type="ARBA" id="ARBA00022989"/>
    </source>
</evidence>
<evidence type="ECO:0000256" key="5">
    <source>
        <dbReference type="ARBA" id="ARBA00023136"/>
    </source>
</evidence>
<keyword evidence="4 6" id="KW-1133">Transmembrane helix</keyword>